<keyword evidence="2" id="KW-1185">Reference proteome</keyword>
<organism evidence="1 2">
    <name type="scientific">Naganishia onofrii</name>
    <dbReference type="NCBI Taxonomy" id="1851511"/>
    <lineage>
        <taxon>Eukaryota</taxon>
        <taxon>Fungi</taxon>
        <taxon>Dikarya</taxon>
        <taxon>Basidiomycota</taxon>
        <taxon>Agaricomycotina</taxon>
        <taxon>Tremellomycetes</taxon>
        <taxon>Filobasidiales</taxon>
        <taxon>Filobasidiaceae</taxon>
        <taxon>Naganishia</taxon>
    </lineage>
</organism>
<reference evidence="1" key="1">
    <citation type="submission" date="2023-04" db="EMBL/GenBank/DDBJ databases">
        <title>Draft Genome sequencing of Naganishia species isolated from polar environments using Oxford Nanopore Technology.</title>
        <authorList>
            <person name="Leo P."/>
            <person name="Venkateswaran K."/>
        </authorList>
    </citation>
    <scope>NUCLEOTIDE SEQUENCE</scope>
    <source>
        <strain evidence="1">DBVPG 5303</strain>
    </source>
</reference>
<accession>A0ACC2XFG3</accession>
<gene>
    <name evidence="1" type="ORF">QFC24_004216</name>
</gene>
<dbReference type="EMBL" id="JASBWV010000014">
    <property type="protein sequence ID" value="KAJ9122785.1"/>
    <property type="molecule type" value="Genomic_DNA"/>
</dbReference>
<comment type="caution">
    <text evidence="1">The sequence shown here is derived from an EMBL/GenBank/DDBJ whole genome shotgun (WGS) entry which is preliminary data.</text>
</comment>
<name>A0ACC2XFG3_9TREE</name>
<proteinExistence type="predicted"/>
<evidence type="ECO:0000313" key="1">
    <source>
        <dbReference type="EMBL" id="KAJ9122785.1"/>
    </source>
</evidence>
<sequence>MDFATPPRGGKEALISAAEKKSMLDNLDLEVNDRTKSFRSHLDDLLTSFEIRQESAIMCIPKNLRNLSMKEMNELWGGDWSTTLRKLAEKTLENQNRMEKDKFDDAVQQVVDDKRKRWATGSVNSVGATGCTNAHLLHYESSENEGRRRARTQTATTAVEKSATLASLASKGKRILSGKKTKTVSTTPAVKRSTRGDSILVQSRPVLTPSSSSSLNTRTRSAVPSSAKFEPPAVIMTPKEPRTMKENEFILSANGSPVTNPWKGTPHAVSEQEHSYQMPGQYDVGASTDEDDENELPDVEEMERRLLAKSGRGNTTAGASSGKSGSLSRGKRMSTIRIRQSLSQSTLGPQRSTDPADPFALPSIHQTPRPLYPNHLFKSTNFGESSPGMSNRGAMIRVTTDAGLTIDFDPLSDDPTRVQDELIRNGVDESTRLQVRQEMAKRIRELQERLASWKI</sequence>
<protein>
    <submittedName>
        <fullName evidence="1">Uncharacterized protein</fullName>
    </submittedName>
</protein>
<dbReference type="Proteomes" id="UP001234202">
    <property type="component" value="Unassembled WGS sequence"/>
</dbReference>
<evidence type="ECO:0000313" key="2">
    <source>
        <dbReference type="Proteomes" id="UP001234202"/>
    </source>
</evidence>